<name>A0A1E3M2G3_9SPHN</name>
<evidence type="ECO:0000256" key="1">
    <source>
        <dbReference type="SAM" id="MobiDB-lite"/>
    </source>
</evidence>
<dbReference type="SUPFAM" id="SSF53955">
    <property type="entry name" value="Lysozyme-like"/>
    <property type="match status" value="1"/>
</dbReference>
<organism evidence="2 3">
    <name type="scientific">Sphingomonas turrisvirgatae</name>
    <dbReference type="NCBI Taxonomy" id="1888892"/>
    <lineage>
        <taxon>Bacteria</taxon>
        <taxon>Pseudomonadati</taxon>
        <taxon>Pseudomonadota</taxon>
        <taxon>Alphaproteobacteria</taxon>
        <taxon>Sphingomonadales</taxon>
        <taxon>Sphingomonadaceae</taxon>
        <taxon>Sphingomonas</taxon>
    </lineage>
</organism>
<protein>
    <submittedName>
        <fullName evidence="2">Uncharacterized protein</fullName>
    </submittedName>
</protein>
<dbReference type="RefSeq" id="WP_069319022.1">
    <property type="nucleotide sequence ID" value="NZ_MDDS01000006.1"/>
</dbReference>
<dbReference type="STRING" id="1888892.BFL28_10580"/>
<feature type="region of interest" description="Disordered" evidence="1">
    <location>
        <begin position="339"/>
        <end position="369"/>
    </location>
</feature>
<gene>
    <name evidence="2" type="ORF">BFL28_10580</name>
</gene>
<feature type="region of interest" description="Disordered" evidence="1">
    <location>
        <begin position="1"/>
        <end position="33"/>
    </location>
</feature>
<keyword evidence="3" id="KW-1185">Reference proteome</keyword>
<dbReference type="EMBL" id="MDDS01000006">
    <property type="protein sequence ID" value="ODP39250.1"/>
    <property type="molecule type" value="Genomic_DNA"/>
</dbReference>
<dbReference type="Proteomes" id="UP000094487">
    <property type="component" value="Unassembled WGS sequence"/>
</dbReference>
<dbReference type="AlphaFoldDB" id="A0A1E3M2G3"/>
<feature type="region of interest" description="Disordered" evidence="1">
    <location>
        <begin position="67"/>
        <end position="98"/>
    </location>
</feature>
<evidence type="ECO:0000313" key="2">
    <source>
        <dbReference type="EMBL" id="ODP39250.1"/>
    </source>
</evidence>
<reference evidence="2 3" key="1">
    <citation type="submission" date="2016-08" db="EMBL/GenBank/DDBJ databases">
        <title>Draft genome of the agarase producing Sphingomonas sp. MCT13.</title>
        <authorList>
            <person name="D'Andrea M.M."/>
            <person name="Rossolini G.M."/>
            <person name="Thaller M.C."/>
        </authorList>
    </citation>
    <scope>NUCLEOTIDE SEQUENCE [LARGE SCALE GENOMIC DNA]</scope>
    <source>
        <strain evidence="2 3">MCT13</strain>
    </source>
</reference>
<comment type="caution">
    <text evidence="2">The sequence shown here is derived from an EMBL/GenBank/DDBJ whole genome shotgun (WGS) entry which is preliminary data.</text>
</comment>
<evidence type="ECO:0000313" key="3">
    <source>
        <dbReference type="Proteomes" id="UP000094487"/>
    </source>
</evidence>
<proteinExistence type="predicted"/>
<feature type="compositionally biased region" description="Low complexity" evidence="1">
    <location>
        <begin position="339"/>
        <end position="359"/>
    </location>
</feature>
<feature type="compositionally biased region" description="Basic and acidic residues" evidence="1">
    <location>
        <begin position="67"/>
        <end position="77"/>
    </location>
</feature>
<feature type="region of interest" description="Disordered" evidence="1">
    <location>
        <begin position="623"/>
        <end position="647"/>
    </location>
</feature>
<feature type="compositionally biased region" description="Basic and acidic residues" evidence="1">
    <location>
        <begin position="623"/>
        <end position="642"/>
    </location>
</feature>
<sequence length="859" mass="92685">MFDQRDPSSYADAPDVASFPLAQQRDMPQPGWGDLFRAQREVTAGEMPTAEYDRTWEAWEPVLEELNRSRPRGERRLGNPALGKQRQADGTWRDSFHGPNRQELEERAWGEVERARRANPKAFPTLPKTLAEFRSSILENAKQRREQAQAVLERNGEWGGSIASLAGGVVEGFRDPINLMTLSVGGFGKSAAIRMLTEGLVNAGIEGLEQPLVAEQKRAFGEETTAGDVVENVVTAFVGGAAFQGASEVVEGVARAAGRKLNPIDKQLAKALADGEVPEAMLPELYRRHIGVDRMTPTEKAAVDLIEREAQIDATNPFQPGPGREAHAEKLAEAMRNLAAPESPAAATSAAASPALTRAAPPPAMEGGAALKAKIRRVESGGNDTAANPRSSAYGRYQFTAPTWRRYYTRRYGSQGLADAQILAKRSDPAVQERLMDDLIADNTAALARVGARPTAGNLYLMHFAGQGGAQAILRAAPDTPIERVLGEGAVKANPFLRGKTAEDVIEWAHAKMGGEVPSGPVLQREGFGTDEEWLAAQRQVDAAEADLARAQQDDEFAARALEAADAPDMGEPRVRAIDPAEEPGQFDLLPLDDPISARRFGADELDPATTYFVTAKGSTYRVEPDGTTTRDKAYRPEHGEAEQGLQPPSERTWFVSLDDAIKLGELQARGGDPVELAEMPDGRIGLRYISGKDAGKFERRTVVQPQSSPATGLIPVESWQNGRRVHFGNTITEVRRGGAALPPSRVETATRSVAEREIVAPDMPSAQRQAEAGEVAEQLRTYDDPVPSALREATDSLEHDILMAVDRGDLADLQVRIGEDGDPVNVRSVLDGLEKDTAAISAARACMVPNKGTANVAG</sequence>
<dbReference type="Gene3D" id="1.10.530.10">
    <property type="match status" value="1"/>
</dbReference>
<dbReference type="InterPro" id="IPR023346">
    <property type="entry name" value="Lysozyme-like_dom_sf"/>
</dbReference>
<accession>A0A1E3M2G3</accession>
<dbReference type="OrthoDB" id="7592628at2"/>